<keyword evidence="1" id="KW-0808">Transferase</keyword>
<accession>A0ABX6QN46</accession>
<dbReference type="Gene3D" id="3.90.550.10">
    <property type="entry name" value="Spore Coat Polysaccharide Biosynthesis Protein SpsA, Chain A"/>
    <property type="match status" value="1"/>
</dbReference>
<gene>
    <name evidence="1" type="ORF">FE840_008340</name>
</gene>
<dbReference type="Proteomes" id="UP000308530">
    <property type="component" value="Chromosome"/>
</dbReference>
<dbReference type="GO" id="GO:0016740">
    <property type="term" value="F:transferase activity"/>
    <property type="evidence" value="ECO:0007669"/>
    <property type="project" value="UniProtKB-KW"/>
</dbReference>
<evidence type="ECO:0000313" key="2">
    <source>
        <dbReference type="Proteomes" id="UP000308530"/>
    </source>
</evidence>
<evidence type="ECO:0000313" key="1">
    <source>
        <dbReference type="EMBL" id="QLF69550.1"/>
    </source>
</evidence>
<dbReference type="SUPFAM" id="SSF53448">
    <property type="entry name" value="Nucleotide-diphospho-sugar transferases"/>
    <property type="match status" value="1"/>
</dbReference>
<protein>
    <submittedName>
        <fullName evidence="1">Glycosyl transferase</fullName>
    </submittedName>
</protein>
<dbReference type="EMBL" id="CP058350">
    <property type="protein sequence ID" value="QLF69550.1"/>
    <property type="molecule type" value="Genomic_DNA"/>
</dbReference>
<reference evidence="1 2" key="1">
    <citation type="submission" date="2020-06" db="EMBL/GenBank/DDBJ databases">
        <title>Genome sequence of Rhizobium sp strain ADMK78.</title>
        <authorList>
            <person name="Rahi P."/>
        </authorList>
    </citation>
    <scope>NUCLEOTIDE SEQUENCE [LARGE SCALE GENOMIC DNA]</scope>
    <source>
        <strain evidence="1 2">ADMK78</strain>
    </source>
</reference>
<sequence length="173" mass="19491">MLTVIMECRDQEPELAQTLSILVPAAVEGLVCDVIILDHGSKDGSSAVADAAGCRFYQQWDMKEVLSTVRGEWLLLVEPGARLTQGWIEEVAEYVALNKLPAHFTHSSRYRLPFYRRLMRARPPLEQGFLIPRRQALARARADSGLGHLVNGHKSRRLMSEIIPSWVAREARS</sequence>
<keyword evidence="2" id="KW-1185">Reference proteome</keyword>
<organism evidence="1 2">
    <name type="scientific">Peteryoungia desertarenae</name>
    <dbReference type="NCBI Taxonomy" id="1813451"/>
    <lineage>
        <taxon>Bacteria</taxon>
        <taxon>Pseudomonadati</taxon>
        <taxon>Pseudomonadota</taxon>
        <taxon>Alphaproteobacteria</taxon>
        <taxon>Hyphomicrobiales</taxon>
        <taxon>Rhizobiaceae</taxon>
        <taxon>Peteryoungia</taxon>
    </lineage>
</organism>
<proteinExistence type="predicted"/>
<dbReference type="InterPro" id="IPR029044">
    <property type="entry name" value="Nucleotide-diphossugar_trans"/>
</dbReference>
<dbReference type="RefSeq" id="WP_138285319.1">
    <property type="nucleotide sequence ID" value="NZ_CP058350.1"/>
</dbReference>
<name>A0ABX6QN46_9HYPH</name>